<evidence type="ECO:0000313" key="3">
    <source>
        <dbReference type="WBParaSite" id="Gr19_v10_g17332.t1"/>
    </source>
</evidence>
<sequence length="318" mass="37897">MRRRNLLKLFFNKYLYFFAAFMASDYVLYSKLSKTLLKEDLKIEEMNAKTFHRVTIDQLISKTNGRTPLDLLTRIPNRNDSDPKEKSAFAYQRAACNSLTLIRGERNNFRICYPPKKNISGQLAYFINGRRDFLFERNFKTMLNKETRLKVFTKRVPTTELETWPEWADVVEDVNVKIYTEQSEDENGQRQMGIKDLIDSRDDYHLMEFLKFEMSNVTDPIVFSINIPVFASHLLLRLDHFSYNEFRYLIKRLAYALYFPYSMEYDRTGHVHFVSLMHKYSMDKYNVSGFVQAEWNGKTQRMKENEELVGRKGKTRNE</sequence>
<dbReference type="WBParaSite" id="Gr19_v10_g17332.t1">
    <property type="protein sequence ID" value="Gr19_v10_g17332.t1"/>
    <property type="gene ID" value="Gr19_v10_g17332"/>
</dbReference>
<name>A0A914HK16_GLORO</name>
<evidence type="ECO:0000256" key="1">
    <source>
        <dbReference type="SAM" id="Phobius"/>
    </source>
</evidence>
<keyword evidence="1" id="KW-0472">Membrane</keyword>
<keyword evidence="1" id="KW-0812">Transmembrane</keyword>
<evidence type="ECO:0000313" key="2">
    <source>
        <dbReference type="Proteomes" id="UP000887572"/>
    </source>
</evidence>
<keyword evidence="1" id="KW-1133">Transmembrane helix</keyword>
<organism evidence="2 3">
    <name type="scientific">Globodera rostochiensis</name>
    <name type="common">Golden nematode worm</name>
    <name type="synonym">Heterodera rostochiensis</name>
    <dbReference type="NCBI Taxonomy" id="31243"/>
    <lineage>
        <taxon>Eukaryota</taxon>
        <taxon>Metazoa</taxon>
        <taxon>Ecdysozoa</taxon>
        <taxon>Nematoda</taxon>
        <taxon>Chromadorea</taxon>
        <taxon>Rhabditida</taxon>
        <taxon>Tylenchina</taxon>
        <taxon>Tylenchomorpha</taxon>
        <taxon>Tylenchoidea</taxon>
        <taxon>Heteroderidae</taxon>
        <taxon>Heteroderinae</taxon>
        <taxon>Globodera</taxon>
    </lineage>
</organism>
<protein>
    <submittedName>
        <fullName evidence="3">Glycosyltransferase family 92 protein</fullName>
    </submittedName>
</protein>
<reference evidence="3" key="1">
    <citation type="submission" date="2022-11" db="UniProtKB">
        <authorList>
            <consortium name="WormBaseParasite"/>
        </authorList>
    </citation>
    <scope>IDENTIFICATION</scope>
</reference>
<keyword evidence="2" id="KW-1185">Reference proteome</keyword>
<proteinExistence type="predicted"/>
<dbReference type="AlphaFoldDB" id="A0A914HK16"/>
<accession>A0A914HK16</accession>
<feature type="transmembrane region" description="Helical" evidence="1">
    <location>
        <begin position="12"/>
        <end position="29"/>
    </location>
</feature>
<dbReference type="Proteomes" id="UP000887572">
    <property type="component" value="Unplaced"/>
</dbReference>